<gene>
    <name evidence="3" type="ORF">GCM10008986_26260</name>
</gene>
<evidence type="ECO:0000313" key="4">
    <source>
        <dbReference type="Proteomes" id="UP001500880"/>
    </source>
</evidence>
<keyword evidence="1" id="KW-1133">Transmembrane helix</keyword>
<keyword evidence="1" id="KW-0812">Transmembrane</keyword>
<dbReference type="RefSeq" id="WP_343841892.1">
    <property type="nucleotide sequence ID" value="NZ_BAAADO010000005.1"/>
</dbReference>
<organism evidence="3 4">
    <name type="scientific">Salinibacillus aidingensis</name>
    <dbReference type="NCBI Taxonomy" id="237684"/>
    <lineage>
        <taxon>Bacteria</taxon>
        <taxon>Bacillati</taxon>
        <taxon>Bacillota</taxon>
        <taxon>Bacilli</taxon>
        <taxon>Bacillales</taxon>
        <taxon>Bacillaceae</taxon>
        <taxon>Salinibacillus</taxon>
    </lineage>
</organism>
<dbReference type="PANTHER" id="PTHR36834">
    <property type="entry name" value="MEMBRANE PROTEIN-RELATED"/>
    <property type="match status" value="1"/>
</dbReference>
<evidence type="ECO:0000256" key="1">
    <source>
        <dbReference type="SAM" id="Phobius"/>
    </source>
</evidence>
<dbReference type="InterPro" id="IPR006976">
    <property type="entry name" value="VanZ-like"/>
</dbReference>
<comment type="caution">
    <text evidence="3">The sequence shown here is derived from an EMBL/GenBank/DDBJ whole genome shotgun (WGS) entry which is preliminary data.</text>
</comment>
<dbReference type="Pfam" id="PF04892">
    <property type="entry name" value="VanZ"/>
    <property type="match status" value="1"/>
</dbReference>
<proteinExistence type="predicted"/>
<dbReference type="Proteomes" id="UP001500880">
    <property type="component" value="Unassembled WGS sequence"/>
</dbReference>
<dbReference type="EMBL" id="BAAADO010000005">
    <property type="protein sequence ID" value="GAA0497963.1"/>
    <property type="molecule type" value="Genomic_DNA"/>
</dbReference>
<feature type="domain" description="VanZ-like" evidence="2">
    <location>
        <begin position="10"/>
        <end position="133"/>
    </location>
</feature>
<sequence>MRKKAVAILILYTGLLIYWMFFGFSRVQTEDYMYNLIPLSTLKLYIENFSHFPLETWLINLAGNIGVFIPFGVLLPLCFQKLWVIRDFLKVFLVGIFILELCQLSFRVGSFDVDDILLNTVGALTGFLLLRIFYIIKMHISK</sequence>
<feature type="transmembrane region" description="Helical" evidence="1">
    <location>
        <begin position="91"/>
        <end position="110"/>
    </location>
</feature>
<feature type="transmembrane region" description="Helical" evidence="1">
    <location>
        <begin position="5"/>
        <end position="24"/>
    </location>
</feature>
<dbReference type="PANTHER" id="PTHR36834:SF1">
    <property type="entry name" value="INTEGRAL MEMBRANE PROTEIN"/>
    <property type="match status" value="1"/>
</dbReference>
<evidence type="ECO:0000259" key="2">
    <source>
        <dbReference type="Pfam" id="PF04892"/>
    </source>
</evidence>
<dbReference type="InterPro" id="IPR053150">
    <property type="entry name" value="Teicoplanin_resist-assoc"/>
</dbReference>
<keyword evidence="1" id="KW-0472">Membrane</keyword>
<evidence type="ECO:0000313" key="3">
    <source>
        <dbReference type="EMBL" id="GAA0497963.1"/>
    </source>
</evidence>
<name>A0ABN1BHA2_9BACI</name>
<feature type="transmembrane region" description="Helical" evidence="1">
    <location>
        <begin position="57"/>
        <end position="79"/>
    </location>
</feature>
<accession>A0ABN1BHA2</accession>
<reference evidence="3 4" key="1">
    <citation type="journal article" date="2019" name="Int. J. Syst. Evol. Microbiol.">
        <title>The Global Catalogue of Microorganisms (GCM) 10K type strain sequencing project: providing services to taxonomists for standard genome sequencing and annotation.</title>
        <authorList>
            <consortium name="The Broad Institute Genomics Platform"/>
            <consortium name="The Broad Institute Genome Sequencing Center for Infectious Disease"/>
            <person name="Wu L."/>
            <person name="Ma J."/>
        </authorList>
    </citation>
    <scope>NUCLEOTIDE SEQUENCE [LARGE SCALE GENOMIC DNA]</scope>
    <source>
        <strain evidence="3 4">JCM 12389</strain>
    </source>
</reference>
<keyword evidence="4" id="KW-1185">Reference proteome</keyword>
<protein>
    <recommendedName>
        <fullName evidence="2">VanZ-like domain-containing protein</fullName>
    </recommendedName>
</protein>
<feature type="transmembrane region" description="Helical" evidence="1">
    <location>
        <begin position="116"/>
        <end position="136"/>
    </location>
</feature>